<reference evidence="2 3" key="1">
    <citation type="journal article" date="2019" name="Sci. Rep.">
        <title>Orb-weaving spider Araneus ventricosus genome elucidates the spidroin gene catalogue.</title>
        <authorList>
            <person name="Kono N."/>
            <person name="Nakamura H."/>
            <person name="Ohtoshi R."/>
            <person name="Moran D.A.P."/>
            <person name="Shinohara A."/>
            <person name="Yoshida Y."/>
            <person name="Fujiwara M."/>
            <person name="Mori M."/>
            <person name="Tomita M."/>
            <person name="Arakawa K."/>
        </authorList>
    </citation>
    <scope>NUCLEOTIDE SEQUENCE [LARGE SCALE GENOMIC DNA]</scope>
</reference>
<dbReference type="EMBL" id="BGPR01000015">
    <property type="protein sequence ID" value="GBL78329.1"/>
    <property type="molecule type" value="Genomic_DNA"/>
</dbReference>
<protein>
    <submittedName>
        <fullName evidence="2">Uncharacterized protein</fullName>
    </submittedName>
</protein>
<evidence type="ECO:0000313" key="3">
    <source>
        <dbReference type="Proteomes" id="UP000499080"/>
    </source>
</evidence>
<name>A0A4Y2AG86_ARAVE</name>
<dbReference type="Proteomes" id="UP000499080">
    <property type="component" value="Unassembled WGS sequence"/>
</dbReference>
<organism evidence="2 3">
    <name type="scientific">Araneus ventricosus</name>
    <name type="common">Orbweaver spider</name>
    <name type="synonym">Epeira ventricosa</name>
    <dbReference type="NCBI Taxonomy" id="182803"/>
    <lineage>
        <taxon>Eukaryota</taxon>
        <taxon>Metazoa</taxon>
        <taxon>Ecdysozoa</taxon>
        <taxon>Arthropoda</taxon>
        <taxon>Chelicerata</taxon>
        <taxon>Arachnida</taxon>
        <taxon>Araneae</taxon>
        <taxon>Araneomorphae</taxon>
        <taxon>Entelegynae</taxon>
        <taxon>Araneoidea</taxon>
        <taxon>Araneidae</taxon>
        <taxon>Araneus</taxon>
    </lineage>
</organism>
<evidence type="ECO:0000256" key="1">
    <source>
        <dbReference type="SAM" id="MobiDB-lite"/>
    </source>
</evidence>
<sequence length="138" mass="15389">MLHRQVAALWRPSDPKAPGRQNVRNKARSLPLQSSRKSLNLSEIGASMIRKFGYPGPGHLKFYPLPANSLSKRSSTPSTHEKCVHDHIVHRNALYVSLMDGKCVEIKQPHAGVVWKLGKGVALAMVQNHSFCSKRVLF</sequence>
<keyword evidence="3" id="KW-1185">Reference proteome</keyword>
<dbReference type="AlphaFoldDB" id="A0A4Y2AG86"/>
<gene>
    <name evidence="2" type="ORF">AVEN_42859_1</name>
</gene>
<proteinExistence type="predicted"/>
<comment type="caution">
    <text evidence="2">The sequence shown here is derived from an EMBL/GenBank/DDBJ whole genome shotgun (WGS) entry which is preliminary data.</text>
</comment>
<feature type="region of interest" description="Disordered" evidence="1">
    <location>
        <begin position="12"/>
        <end position="33"/>
    </location>
</feature>
<evidence type="ECO:0000313" key="2">
    <source>
        <dbReference type="EMBL" id="GBL78329.1"/>
    </source>
</evidence>
<accession>A0A4Y2AG86</accession>